<name>A0ACA9RAH8_9GLOM</name>
<gene>
    <name evidence="1" type="ORF">ACOLOM_LOCUS14398</name>
</gene>
<sequence>RSLEEYILPLMIQSLSDSEEFVVEKVLNSLTSLAELGLFQKMKLWELVAIVTPLMCHPGVWIRY</sequence>
<keyword evidence="2" id="KW-1185">Reference proteome</keyword>
<accession>A0ACA9RAH8</accession>
<proteinExistence type="predicted"/>
<dbReference type="EMBL" id="CAJVPT010073384">
    <property type="protein sequence ID" value="CAG8782882.1"/>
    <property type="molecule type" value="Genomic_DNA"/>
</dbReference>
<reference evidence="1" key="1">
    <citation type="submission" date="2021-06" db="EMBL/GenBank/DDBJ databases">
        <authorList>
            <person name="Kallberg Y."/>
            <person name="Tangrot J."/>
            <person name="Rosling A."/>
        </authorList>
    </citation>
    <scope>NUCLEOTIDE SEQUENCE</scope>
    <source>
        <strain evidence="1">CL356</strain>
    </source>
</reference>
<evidence type="ECO:0000313" key="2">
    <source>
        <dbReference type="Proteomes" id="UP000789525"/>
    </source>
</evidence>
<dbReference type="Proteomes" id="UP000789525">
    <property type="component" value="Unassembled WGS sequence"/>
</dbReference>
<feature type="non-terminal residue" evidence="1">
    <location>
        <position position="64"/>
    </location>
</feature>
<comment type="caution">
    <text evidence="1">The sequence shown here is derived from an EMBL/GenBank/DDBJ whole genome shotgun (WGS) entry which is preliminary data.</text>
</comment>
<feature type="non-terminal residue" evidence="1">
    <location>
        <position position="1"/>
    </location>
</feature>
<protein>
    <submittedName>
        <fullName evidence="1">15976_t:CDS:1</fullName>
    </submittedName>
</protein>
<evidence type="ECO:0000313" key="1">
    <source>
        <dbReference type="EMBL" id="CAG8782882.1"/>
    </source>
</evidence>
<organism evidence="1 2">
    <name type="scientific">Acaulospora colombiana</name>
    <dbReference type="NCBI Taxonomy" id="27376"/>
    <lineage>
        <taxon>Eukaryota</taxon>
        <taxon>Fungi</taxon>
        <taxon>Fungi incertae sedis</taxon>
        <taxon>Mucoromycota</taxon>
        <taxon>Glomeromycotina</taxon>
        <taxon>Glomeromycetes</taxon>
        <taxon>Diversisporales</taxon>
        <taxon>Acaulosporaceae</taxon>
        <taxon>Acaulospora</taxon>
    </lineage>
</organism>